<organism evidence="2 3">
    <name type="scientific">Novosphingobium fuchskuhlense</name>
    <dbReference type="NCBI Taxonomy" id="1117702"/>
    <lineage>
        <taxon>Bacteria</taxon>
        <taxon>Pseudomonadati</taxon>
        <taxon>Pseudomonadota</taxon>
        <taxon>Alphaproteobacteria</taxon>
        <taxon>Sphingomonadales</taxon>
        <taxon>Sphingomonadaceae</taxon>
        <taxon>Novosphingobium</taxon>
    </lineage>
</organism>
<dbReference type="AlphaFoldDB" id="A0A117UT77"/>
<dbReference type="Pfam" id="PF02915">
    <property type="entry name" value="Rubrerythrin"/>
    <property type="match status" value="1"/>
</dbReference>
<keyword evidence="3" id="KW-1185">Reference proteome</keyword>
<dbReference type="Proteomes" id="UP000058012">
    <property type="component" value="Unassembled WGS sequence"/>
</dbReference>
<dbReference type="InterPro" id="IPR012347">
    <property type="entry name" value="Ferritin-like"/>
</dbReference>
<gene>
    <name evidence="2" type="ORF">AQZ52_16590</name>
</gene>
<dbReference type="SUPFAM" id="SSF47240">
    <property type="entry name" value="Ferritin-like"/>
    <property type="match status" value="1"/>
</dbReference>
<protein>
    <recommendedName>
        <fullName evidence="1">Rubrerythrin diiron-binding domain-containing protein</fullName>
    </recommendedName>
</protein>
<evidence type="ECO:0000259" key="1">
    <source>
        <dbReference type="Pfam" id="PF02915"/>
    </source>
</evidence>
<accession>A0A117UT77</accession>
<dbReference type="InterPro" id="IPR009078">
    <property type="entry name" value="Ferritin-like_SF"/>
</dbReference>
<dbReference type="InterPro" id="IPR003251">
    <property type="entry name" value="Rr_diiron-bd_dom"/>
</dbReference>
<dbReference type="RefSeq" id="WP_067913521.1">
    <property type="nucleotide sequence ID" value="NZ_KQ954246.1"/>
</dbReference>
<name>A0A117UT77_9SPHN</name>
<proteinExistence type="predicted"/>
<evidence type="ECO:0000313" key="2">
    <source>
        <dbReference type="EMBL" id="KUR70436.1"/>
    </source>
</evidence>
<dbReference type="GO" id="GO:0016491">
    <property type="term" value="F:oxidoreductase activity"/>
    <property type="evidence" value="ECO:0007669"/>
    <property type="project" value="InterPro"/>
</dbReference>
<feature type="domain" description="Rubrerythrin diiron-binding" evidence="1">
    <location>
        <begin position="37"/>
        <end position="160"/>
    </location>
</feature>
<sequence>MPTVTLEPGMPQTIGEAFAHIGTVTAPTVMDIKVMCLIEAASKELYRATAANAENPAVADLLRTNGDEEFLHARRAAAVLKVLTGEDFTPPEADENPYLASGIFPIGELTPPALRKLAQTEFDGETLYEGWALSIGNAEAAALLRANGKEETDHGNRLLQAAALLESALEG</sequence>
<evidence type="ECO:0000313" key="3">
    <source>
        <dbReference type="Proteomes" id="UP000058012"/>
    </source>
</evidence>
<dbReference type="GO" id="GO:0046872">
    <property type="term" value="F:metal ion binding"/>
    <property type="evidence" value="ECO:0007669"/>
    <property type="project" value="InterPro"/>
</dbReference>
<reference evidence="2 3" key="1">
    <citation type="submission" date="2015-10" db="EMBL/GenBank/DDBJ databases">
        <title>Draft genome sequence of Novosphingobium fuchskuhlense DSM 25065 isolated from a surface water sample of the southwest basin of Lake Grosse Fuchskuhle.</title>
        <authorList>
            <person name="Ruckert C."/>
            <person name="Winkler A."/>
            <person name="Glaeser J."/>
            <person name="Grossart H.-P."/>
            <person name="Kalinowski J."/>
            <person name="Glaeser S."/>
        </authorList>
    </citation>
    <scope>NUCLEOTIDE SEQUENCE [LARGE SCALE GENOMIC DNA]</scope>
    <source>
        <strain evidence="2 3">FNE08-7</strain>
    </source>
</reference>
<dbReference type="Gene3D" id="1.20.1260.10">
    <property type="match status" value="1"/>
</dbReference>
<comment type="caution">
    <text evidence="2">The sequence shown here is derived from an EMBL/GenBank/DDBJ whole genome shotgun (WGS) entry which is preliminary data.</text>
</comment>
<dbReference type="EMBL" id="LLZS01000009">
    <property type="protein sequence ID" value="KUR70436.1"/>
    <property type="molecule type" value="Genomic_DNA"/>
</dbReference>